<evidence type="ECO:0000256" key="7">
    <source>
        <dbReference type="ARBA" id="ARBA00023136"/>
    </source>
</evidence>
<evidence type="ECO:0000313" key="13">
    <source>
        <dbReference type="Proteomes" id="UP000199675"/>
    </source>
</evidence>
<dbReference type="RefSeq" id="WP_091816866.1">
    <property type="nucleotide sequence ID" value="NZ_FNNE01000011.1"/>
</dbReference>
<dbReference type="Pfam" id="PF02823">
    <property type="entry name" value="ATP-synt_DE_N"/>
    <property type="match status" value="1"/>
</dbReference>
<comment type="subcellular location">
    <subcellularLocation>
        <location evidence="2">Endomembrane system</location>
        <topology evidence="2">Peripheral membrane protein</topology>
    </subcellularLocation>
</comment>
<dbReference type="InterPro" id="IPR020546">
    <property type="entry name" value="ATP_synth_F1_dsu/esu_N"/>
</dbReference>
<dbReference type="Gene3D" id="2.60.15.10">
    <property type="entry name" value="F0F1 ATP synthase delta/epsilon subunit, N-terminal"/>
    <property type="match status" value="1"/>
</dbReference>
<organism evidence="12 13">
    <name type="scientific">Marinobacter mobilis</name>
    <dbReference type="NCBI Taxonomy" id="488533"/>
    <lineage>
        <taxon>Bacteria</taxon>
        <taxon>Pseudomonadati</taxon>
        <taxon>Pseudomonadota</taxon>
        <taxon>Gammaproteobacteria</taxon>
        <taxon>Pseudomonadales</taxon>
        <taxon>Marinobacteraceae</taxon>
        <taxon>Marinobacter</taxon>
    </lineage>
</organism>
<dbReference type="InterPro" id="IPR036771">
    <property type="entry name" value="ATPsynth_dsu/esu_N"/>
</dbReference>
<name>A0A1H3D1P2_9GAMM</name>
<evidence type="ECO:0000256" key="4">
    <source>
        <dbReference type="ARBA" id="ARBA00014480"/>
    </source>
</evidence>
<comment type="function">
    <text evidence="1">Produces ATP from ADP in the presence of a proton gradient across the membrane.</text>
</comment>
<keyword evidence="8" id="KW-0139">CF(1)</keyword>
<dbReference type="STRING" id="488533.SAMN04487960_11188"/>
<dbReference type="GO" id="GO:0045259">
    <property type="term" value="C:proton-transporting ATP synthase complex"/>
    <property type="evidence" value="ECO:0007669"/>
    <property type="project" value="UniProtKB-KW"/>
</dbReference>
<keyword evidence="13" id="KW-1185">Reference proteome</keyword>
<dbReference type="InterPro" id="IPR001469">
    <property type="entry name" value="ATP_synth_F1_dsu/esu"/>
</dbReference>
<dbReference type="Proteomes" id="UP000199675">
    <property type="component" value="Unassembled WGS sequence"/>
</dbReference>
<evidence type="ECO:0000256" key="2">
    <source>
        <dbReference type="ARBA" id="ARBA00004184"/>
    </source>
</evidence>
<keyword evidence="5" id="KW-0813">Transport</keyword>
<keyword evidence="8" id="KW-0066">ATP synthesis</keyword>
<sequence>MNTFTLHLLDATHSETLADITSFVGEDASGSFGILPGHSRLMTCLVMGLARFRTRDQRWHYLALPGAVLYFNNNELTLSTRHFLRDDDYTRISNALRDQLLAEENALLSMKKSLHRMEEETLKRLWNLNRVTTG</sequence>
<evidence type="ECO:0000259" key="11">
    <source>
        <dbReference type="Pfam" id="PF02823"/>
    </source>
</evidence>
<dbReference type="SUPFAM" id="SSF51344">
    <property type="entry name" value="Epsilon subunit of F1F0-ATP synthase N-terminal domain"/>
    <property type="match status" value="1"/>
</dbReference>
<reference evidence="12 13" key="1">
    <citation type="submission" date="2016-10" db="EMBL/GenBank/DDBJ databases">
        <authorList>
            <person name="de Groot N.N."/>
        </authorList>
    </citation>
    <scope>NUCLEOTIDE SEQUENCE [LARGE SCALE GENOMIC DNA]</scope>
    <source>
        <strain evidence="12 13">CGMCC 1.7059</strain>
    </source>
</reference>
<dbReference type="AlphaFoldDB" id="A0A1H3D1P2"/>
<comment type="similarity">
    <text evidence="3">Belongs to the ATPase epsilon chain family.</text>
</comment>
<dbReference type="EMBL" id="FNNE01000011">
    <property type="protein sequence ID" value="SDX59704.1"/>
    <property type="molecule type" value="Genomic_DNA"/>
</dbReference>
<evidence type="ECO:0000256" key="5">
    <source>
        <dbReference type="ARBA" id="ARBA00022448"/>
    </source>
</evidence>
<feature type="domain" description="ATP synthase F1 complex delta/epsilon subunit N-terminal" evidence="11">
    <location>
        <begin position="18"/>
        <end position="82"/>
    </location>
</feature>
<evidence type="ECO:0000313" key="12">
    <source>
        <dbReference type="EMBL" id="SDX59704.1"/>
    </source>
</evidence>
<evidence type="ECO:0000256" key="8">
    <source>
        <dbReference type="ARBA" id="ARBA00023196"/>
    </source>
</evidence>
<evidence type="ECO:0000256" key="3">
    <source>
        <dbReference type="ARBA" id="ARBA00005712"/>
    </source>
</evidence>
<keyword evidence="6" id="KW-0406">Ion transport</keyword>
<proteinExistence type="inferred from homology"/>
<gene>
    <name evidence="12" type="ORF">SAMN04487960_11188</name>
</gene>
<protein>
    <recommendedName>
        <fullName evidence="4">ATP synthase epsilon chain</fullName>
    </recommendedName>
    <alternativeName>
        <fullName evidence="10">ATP synthase F1 sector epsilon subunit</fullName>
    </alternativeName>
    <alternativeName>
        <fullName evidence="9">F-ATPase epsilon subunit</fullName>
    </alternativeName>
</protein>
<evidence type="ECO:0000256" key="10">
    <source>
        <dbReference type="ARBA" id="ARBA00031795"/>
    </source>
</evidence>
<dbReference type="GO" id="GO:0046933">
    <property type="term" value="F:proton-transporting ATP synthase activity, rotational mechanism"/>
    <property type="evidence" value="ECO:0007669"/>
    <property type="project" value="InterPro"/>
</dbReference>
<evidence type="ECO:0000256" key="1">
    <source>
        <dbReference type="ARBA" id="ARBA00003543"/>
    </source>
</evidence>
<dbReference type="CDD" id="cd12152">
    <property type="entry name" value="F1-ATPase_delta"/>
    <property type="match status" value="1"/>
</dbReference>
<dbReference type="GO" id="GO:0012505">
    <property type="term" value="C:endomembrane system"/>
    <property type="evidence" value="ECO:0007669"/>
    <property type="project" value="UniProtKB-SubCell"/>
</dbReference>
<evidence type="ECO:0000256" key="9">
    <source>
        <dbReference type="ARBA" id="ARBA00030215"/>
    </source>
</evidence>
<keyword evidence="7" id="KW-0472">Membrane</keyword>
<evidence type="ECO:0000256" key="6">
    <source>
        <dbReference type="ARBA" id="ARBA00023065"/>
    </source>
</evidence>
<dbReference type="OrthoDB" id="272739at2"/>
<accession>A0A1H3D1P2</accession>